<gene>
    <name evidence="1" type="ORF">SAMN05421507_103224</name>
</gene>
<organism evidence="1 2">
    <name type="scientific">Lentzea jiangxiensis</name>
    <dbReference type="NCBI Taxonomy" id="641025"/>
    <lineage>
        <taxon>Bacteria</taxon>
        <taxon>Bacillati</taxon>
        <taxon>Actinomycetota</taxon>
        <taxon>Actinomycetes</taxon>
        <taxon>Pseudonocardiales</taxon>
        <taxon>Pseudonocardiaceae</taxon>
        <taxon>Lentzea</taxon>
    </lineage>
</organism>
<evidence type="ECO:0000313" key="1">
    <source>
        <dbReference type="EMBL" id="SDO64498.1"/>
    </source>
</evidence>
<sequence length="149" mass="15896">MKTYDWRHVTAIPALLVVVAIGTMSFPDTAAAESRTTKTAWANDTFSVCSVTCSEGYAVGGIIWGNRTATVQGSVTNHYADFTTVYFDAFAGSTKVDSATRSSSAGDVSYRFDIGNPDLPGGVDRIRVQVCSTAGGDRLCGSQYNEIRD</sequence>
<dbReference type="AlphaFoldDB" id="A0A1H0L8F3"/>
<dbReference type="EMBL" id="FNIX01000003">
    <property type="protein sequence ID" value="SDO64498.1"/>
    <property type="molecule type" value="Genomic_DNA"/>
</dbReference>
<keyword evidence="2" id="KW-1185">Reference proteome</keyword>
<name>A0A1H0L8F3_9PSEU</name>
<dbReference type="Proteomes" id="UP000199691">
    <property type="component" value="Unassembled WGS sequence"/>
</dbReference>
<evidence type="ECO:0000313" key="2">
    <source>
        <dbReference type="Proteomes" id="UP000199691"/>
    </source>
</evidence>
<reference evidence="2" key="1">
    <citation type="submission" date="2016-10" db="EMBL/GenBank/DDBJ databases">
        <authorList>
            <person name="Varghese N."/>
            <person name="Submissions S."/>
        </authorList>
    </citation>
    <scope>NUCLEOTIDE SEQUENCE [LARGE SCALE GENOMIC DNA]</scope>
    <source>
        <strain evidence="2">CGMCC 4.6609</strain>
    </source>
</reference>
<protein>
    <submittedName>
        <fullName evidence="1">Uncharacterized protein</fullName>
    </submittedName>
</protein>
<dbReference type="OrthoDB" id="3634440at2"/>
<dbReference type="RefSeq" id="WP_143022610.1">
    <property type="nucleotide sequence ID" value="NZ_FNIX01000003.1"/>
</dbReference>
<proteinExistence type="predicted"/>
<accession>A0A1H0L8F3</accession>